<organism evidence="2 3">
    <name type="scientific">Macrostomum lignano</name>
    <dbReference type="NCBI Taxonomy" id="282301"/>
    <lineage>
        <taxon>Eukaryota</taxon>
        <taxon>Metazoa</taxon>
        <taxon>Spiralia</taxon>
        <taxon>Lophotrochozoa</taxon>
        <taxon>Platyhelminthes</taxon>
        <taxon>Rhabditophora</taxon>
        <taxon>Macrostomorpha</taxon>
        <taxon>Macrostomida</taxon>
        <taxon>Macrostomidae</taxon>
        <taxon>Macrostomum</taxon>
    </lineage>
</organism>
<keyword evidence="2" id="KW-1185">Reference proteome</keyword>
<name>A0A1I8JQI9_9PLAT</name>
<reference evidence="3" key="1">
    <citation type="submission" date="2016-11" db="UniProtKB">
        <authorList>
            <consortium name="WormBaseParasite"/>
        </authorList>
    </citation>
    <scope>IDENTIFICATION</scope>
</reference>
<accession>A0A1I8JQI9</accession>
<proteinExistence type="predicted"/>
<dbReference type="WBParaSite" id="snap_masked-unitig_29618-processed-gene-0.0-mRNA-1">
    <property type="protein sequence ID" value="snap_masked-unitig_29618-processed-gene-0.0-mRNA-1"/>
    <property type="gene ID" value="snap_masked-unitig_29618-processed-gene-0.0"/>
</dbReference>
<feature type="compositionally biased region" description="Polar residues" evidence="1">
    <location>
        <begin position="11"/>
        <end position="20"/>
    </location>
</feature>
<sequence length="148" mass="16201">MSMAVRDGVQTRGSDSRNALSDMQPAVQLCRANPVSTLPYTFVIPKSGRYRTSPSCGASSRSSELSRVCTSSERPAQAPTFVRVHDWRSRRIAFEFEFPPVYSHASEGRQNAGRPSGLAMCELILAEFRDALTSSPRREATVSGGRMG</sequence>
<feature type="region of interest" description="Disordered" evidence="1">
    <location>
        <begin position="50"/>
        <end position="72"/>
    </location>
</feature>
<evidence type="ECO:0000313" key="2">
    <source>
        <dbReference type="Proteomes" id="UP000095280"/>
    </source>
</evidence>
<evidence type="ECO:0000313" key="3">
    <source>
        <dbReference type="WBParaSite" id="snap_masked-unitig_29618-processed-gene-0.0-mRNA-1"/>
    </source>
</evidence>
<dbReference type="Proteomes" id="UP000095280">
    <property type="component" value="Unplaced"/>
</dbReference>
<protein>
    <submittedName>
        <fullName evidence="3">Velvet domain-containing protein</fullName>
    </submittedName>
</protein>
<dbReference type="AlphaFoldDB" id="A0A1I8JQI9"/>
<evidence type="ECO:0000256" key="1">
    <source>
        <dbReference type="SAM" id="MobiDB-lite"/>
    </source>
</evidence>
<feature type="region of interest" description="Disordered" evidence="1">
    <location>
        <begin position="1"/>
        <end position="20"/>
    </location>
</feature>